<evidence type="ECO:0000313" key="2">
    <source>
        <dbReference type="EMBL" id="KAJ7698369.1"/>
    </source>
</evidence>
<reference evidence="2" key="1">
    <citation type="submission" date="2023-03" db="EMBL/GenBank/DDBJ databases">
        <title>Massive genome expansion in bonnet fungi (Mycena s.s.) driven by repeated elements and novel gene families across ecological guilds.</title>
        <authorList>
            <consortium name="Lawrence Berkeley National Laboratory"/>
            <person name="Harder C.B."/>
            <person name="Miyauchi S."/>
            <person name="Viragh M."/>
            <person name="Kuo A."/>
            <person name="Thoen E."/>
            <person name="Andreopoulos B."/>
            <person name="Lu D."/>
            <person name="Skrede I."/>
            <person name="Drula E."/>
            <person name="Henrissat B."/>
            <person name="Morin E."/>
            <person name="Kohler A."/>
            <person name="Barry K."/>
            <person name="LaButti K."/>
            <person name="Morin E."/>
            <person name="Salamov A."/>
            <person name="Lipzen A."/>
            <person name="Mereny Z."/>
            <person name="Hegedus B."/>
            <person name="Baldrian P."/>
            <person name="Stursova M."/>
            <person name="Weitz H."/>
            <person name="Taylor A."/>
            <person name="Grigoriev I.V."/>
            <person name="Nagy L.G."/>
            <person name="Martin F."/>
            <person name="Kauserud H."/>
        </authorList>
    </citation>
    <scope>NUCLEOTIDE SEQUENCE</scope>
    <source>
        <strain evidence="2">CBHHK067</strain>
    </source>
</reference>
<feature type="domain" description="F-box" evidence="1">
    <location>
        <begin position="4"/>
        <end position="49"/>
    </location>
</feature>
<proteinExistence type="predicted"/>
<dbReference type="SUPFAM" id="SSF81383">
    <property type="entry name" value="F-box domain"/>
    <property type="match status" value="1"/>
</dbReference>
<dbReference type="InterPro" id="IPR001810">
    <property type="entry name" value="F-box_dom"/>
</dbReference>
<organism evidence="2 3">
    <name type="scientific">Mycena rosella</name>
    <name type="common">Pink bonnet</name>
    <name type="synonym">Agaricus rosellus</name>
    <dbReference type="NCBI Taxonomy" id="1033263"/>
    <lineage>
        <taxon>Eukaryota</taxon>
        <taxon>Fungi</taxon>
        <taxon>Dikarya</taxon>
        <taxon>Basidiomycota</taxon>
        <taxon>Agaricomycotina</taxon>
        <taxon>Agaricomycetes</taxon>
        <taxon>Agaricomycetidae</taxon>
        <taxon>Agaricales</taxon>
        <taxon>Marasmiineae</taxon>
        <taxon>Mycenaceae</taxon>
        <taxon>Mycena</taxon>
    </lineage>
</organism>
<sequence length="437" mass="50179">MANSPGFSVFPPEIVDEIVQRTPPVDLFSLCRVERRLHDICVPYIYEEIELVESGALLQFSDALRSRPYLSELVKALTMWVASLTAAMHRALSYLFSDCHEDLFARPHKRHIPPYFSEEDNKIRVACATAISGFNNLVYFQLTRPWSLLPLLPFVSLQCLRSFATTFSNHLAPFLDSHPQIEELHIQRMEYKAQFHASMPHVHLQALREFTGPELVASAVIPDSRVRTPTIWWAHPPMRLTSPAKCLALIARASSITELHNMTNGWDAPNPFFVATALPNLTLLRFQNLRRDSSPPQREKFHTQLLAALPAFHYLETLTLDEPARRPPFTRATFNAEWDLLHAWYSLCPTLRKCTLLSGLRWKRPRRAPARWIPVNDGSLARPGKFFKWFMQIVLTCEHSVMKAYLVVLPKLDSEAISLVDDIKHTRFHDLDGVHFS</sequence>
<protein>
    <recommendedName>
        <fullName evidence="1">F-box domain-containing protein</fullName>
    </recommendedName>
</protein>
<gene>
    <name evidence="2" type="ORF">B0H17DRAFT_1196938</name>
</gene>
<dbReference type="PROSITE" id="PS50181">
    <property type="entry name" value="FBOX"/>
    <property type="match status" value="1"/>
</dbReference>
<evidence type="ECO:0000259" key="1">
    <source>
        <dbReference type="PROSITE" id="PS50181"/>
    </source>
</evidence>
<comment type="caution">
    <text evidence="2">The sequence shown here is derived from an EMBL/GenBank/DDBJ whole genome shotgun (WGS) entry which is preliminary data.</text>
</comment>
<keyword evidence="3" id="KW-1185">Reference proteome</keyword>
<name>A0AAD7DUJ6_MYCRO</name>
<evidence type="ECO:0000313" key="3">
    <source>
        <dbReference type="Proteomes" id="UP001221757"/>
    </source>
</evidence>
<dbReference type="EMBL" id="JARKIE010000026">
    <property type="protein sequence ID" value="KAJ7698369.1"/>
    <property type="molecule type" value="Genomic_DNA"/>
</dbReference>
<dbReference type="InterPro" id="IPR036047">
    <property type="entry name" value="F-box-like_dom_sf"/>
</dbReference>
<dbReference type="AlphaFoldDB" id="A0AAD7DUJ6"/>
<dbReference type="Proteomes" id="UP001221757">
    <property type="component" value="Unassembled WGS sequence"/>
</dbReference>
<accession>A0AAD7DUJ6</accession>